<keyword evidence="1" id="KW-0472">Membrane</keyword>
<keyword evidence="1" id="KW-1133">Transmembrane helix</keyword>
<reference evidence="3" key="2">
    <citation type="submission" date="2025-08" db="UniProtKB">
        <authorList>
            <consortium name="RefSeq"/>
        </authorList>
    </citation>
    <scope>IDENTIFICATION</scope>
    <source>
        <tissue evidence="3">Etiolated seedlings</tissue>
    </source>
</reference>
<reference evidence="2" key="1">
    <citation type="journal article" date="2013" name="Nat. Biotechnol.">
        <title>Draft genome sequence of chickpea (Cicer arietinum) provides a resource for trait improvement.</title>
        <authorList>
            <person name="Varshney R.K."/>
            <person name="Song C."/>
            <person name="Saxena R.K."/>
            <person name="Azam S."/>
            <person name="Yu S."/>
            <person name="Sharpe A.G."/>
            <person name="Cannon S."/>
            <person name="Baek J."/>
            <person name="Rosen B.D."/>
            <person name="Tar'an B."/>
            <person name="Millan T."/>
            <person name="Zhang X."/>
            <person name="Ramsay L.D."/>
            <person name="Iwata A."/>
            <person name="Wang Y."/>
            <person name="Nelson W."/>
            <person name="Farmer A.D."/>
            <person name="Gaur P.M."/>
            <person name="Soderlund C."/>
            <person name="Penmetsa R.V."/>
            <person name="Xu C."/>
            <person name="Bharti A.K."/>
            <person name="He W."/>
            <person name="Winter P."/>
            <person name="Zhao S."/>
            <person name="Hane J.K."/>
            <person name="Carrasquilla-Garcia N."/>
            <person name="Condie J.A."/>
            <person name="Upadhyaya H.D."/>
            <person name="Luo M.C."/>
            <person name="Thudi M."/>
            <person name="Gowda C.L."/>
            <person name="Singh N.P."/>
            <person name="Lichtenzveig J."/>
            <person name="Gali K.K."/>
            <person name="Rubio J."/>
            <person name="Nadarajan N."/>
            <person name="Dolezel J."/>
            <person name="Bansal K.C."/>
            <person name="Xu X."/>
            <person name="Edwards D."/>
            <person name="Zhang G."/>
            <person name="Kahl G."/>
            <person name="Gil J."/>
            <person name="Singh K.B."/>
            <person name="Datta S.K."/>
            <person name="Jackson S.A."/>
            <person name="Wang J."/>
            <person name="Cook D.R."/>
        </authorList>
    </citation>
    <scope>NUCLEOTIDE SEQUENCE [LARGE SCALE GENOMIC DNA]</scope>
    <source>
        <strain evidence="2">cv. CDC Frontier</strain>
    </source>
</reference>
<dbReference type="OrthoDB" id="1707186at2759"/>
<feature type="transmembrane region" description="Helical" evidence="1">
    <location>
        <begin position="49"/>
        <end position="67"/>
    </location>
</feature>
<dbReference type="RefSeq" id="XP_012574611.1">
    <property type="nucleotide sequence ID" value="XM_012719157.2"/>
</dbReference>
<keyword evidence="2" id="KW-1185">Reference proteome</keyword>
<dbReference type="Proteomes" id="UP000087171">
    <property type="component" value="Chromosome Ca8"/>
</dbReference>
<dbReference type="AlphaFoldDB" id="A0A1S3EI36"/>
<organism evidence="2 3">
    <name type="scientific">Cicer arietinum</name>
    <name type="common">Chickpea</name>
    <name type="synonym">Garbanzo</name>
    <dbReference type="NCBI Taxonomy" id="3827"/>
    <lineage>
        <taxon>Eukaryota</taxon>
        <taxon>Viridiplantae</taxon>
        <taxon>Streptophyta</taxon>
        <taxon>Embryophyta</taxon>
        <taxon>Tracheophyta</taxon>
        <taxon>Spermatophyta</taxon>
        <taxon>Magnoliopsida</taxon>
        <taxon>eudicotyledons</taxon>
        <taxon>Gunneridae</taxon>
        <taxon>Pentapetalae</taxon>
        <taxon>rosids</taxon>
        <taxon>fabids</taxon>
        <taxon>Fabales</taxon>
        <taxon>Fabaceae</taxon>
        <taxon>Papilionoideae</taxon>
        <taxon>50 kb inversion clade</taxon>
        <taxon>NPAAA clade</taxon>
        <taxon>Hologalegina</taxon>
        <taxon>IRL clade</taxon>
        <taxon>Cicereae</taxon>
        <taxon>Cicer</taxon>
    </lineage>
</organism>
<sequence length="115" mass="12702">MVTTVSFFCLNSIGDLIQIMDRRKKGSEKTTASEASVAEASPAISASEAFTVNLLCGVGLALSLWVANTVYSINLVTDPSLTLFIISITELPIVILLYSRYRQNRQRCSVFYMQQ</sequence>
<proteinExistence type="predicted"/>
<name>A0A1S3EI36_CICAR</name>
<dbReference type="KEGG" id="cam:105852687"/>
<evidence type="ECO:0000313" key="3">
    <source>
        <dbReference type="RefSeq" id="XP_012574611.1"/>
    </source>
</evidence>
<keyword evidence="1" id="KW-0812">Transmembrane</keyword>
<gene>
    <name evidence="3" type="primary">LOC105852687</name>
</gene>
<accession>A0A1S3EI36</accession>
<evidence type="ECO:0000313" key="2">
    <source>
        <dbReference type="Proteomes" id="UP000087171"/>
    </source>
</evidence>
<protein>
    <submittedName>
        <fullName evidence="3">Uncharacterized protein LOC105852687</fullName>
    </submittedName>
</protein>
<dbReference type="GeneID" id="105852687"/>
<dbReference type="STRING" id="3827.A0A1S3EI36"/>
<evidence type="ECO:0000256" key="1">
    <source>
        <dbReference type="SAM" id="Phobius"/>
    </source>
</evidence>
<feature type="transmembrane region" description="Helical" evidence="1">
    <location>
        <begin position="79"/>
        <end position="98"/>
    </location>
</feature>